<dbReference type="GO" id="GO:0043590">
    <property type="term" value="C:bacterial nucleoid"/>
    <property type="evidence" value="ECO:0007669"/>
    <property type="project" value="TreeGrafter"/>
</dbReference>
<evidence type="ECO:0000256" key="7">
    <source>
        <dbReference type="HAMAP-Rule" id="MF_00201"/>
    </source>
</evidence>
<dbReference type="Pfam" id="PF11967">
    <property type="entry name" value="RecO_N"/>
    <property type="match status" value="1"/>
</dbReference>
<keyword evidence="5 7" id="KW-0234">DNA repair</keyword>
<dbReference type="Proteomes" id="UP000324143">
    <property type="component" value="Unassembled WGS sequence"/>
</dbReference>
<dbReference type="HAMAP" id="MF_00201">
    <property type="entry name" value="RecO"/>
    <property type="match status" value="1"/>
</dbReference>
<accession>A0A5D0MIK6</accession>
<keyword evidence="10" id="KW-1185">Reference proteome</keyword>
<dbReference type="PANTHER" id="PTHR33991:SF1">
    <property type="entry name" value="DNA REPAIR PROTEIN RECO"/>
    <property type="match status" value="1"/>
</dbReference>
<evidence type="ECO:0000259" key="8">
    <source>
        <dbReference type="Pfam" id="PF11967"/>
    </source>
</evidence>
<evidence type="ECO:0000256" key="6">
    <source>
        <dbReference type="ARBA" id="ARBA00033409"/>
    </source>
</evidence>
<name>A0A5D0MIK6_9BACT</name>
<feature type="domain" description="DNA replication/recombination mediator RecO N-terminal" evidence="8">
    <location>
        <begin position="1"/>
        <end position="80"/>
    </location>
</feature>
<keyword evidence="3 7" id="KW-0227">DNA damage</keyword>
<dbReference type="SUPFAM" id="SSF57863">
    <property type="entry name" value="ArfGap/RecO-like zinc finger"/>
    <property type="match status" value="1"/>
</dbReference>
<dbReference type="GO" id="GO:0006310">
    <property type="term" value="P:DNA recombination"/>
    <property type="evidence" value="ECO:0007669"/>
    <property type="project" value="UniProtKB-UniRule"/>
</dbReference>
<comment type="caution">
    <text evidence="9">The sequence shown here is derived from an EMBL/GenBank/DDBJ whole genome shotgun (WGS) entry which is preliminary data.</text>
</comment>
<evidence type="ECO:0000313" key="10">
    <source>
        <dbReference type="Proteomes" id="UP000324143"/>
    </source>
</evidence>
<comment type="function">
    <text evidence="7">Involved in DNA repair and RecF pathway recombination.</text>
</comment>
<dbReference type="NCBIfam" id="TIGR00613">
    <property type="entry name" value="reco"/>
    <property type="match status" value="1"/>
</dbReference>
<evidence type="ECO:0000313" key="9">
    <source>
        <dbReference type="EMBL" id="TYB31443.1"/>
    </source>
</evidence>
<dbReference type="InterPro" id="IPR022572">
    <property type="entry name" value="DNA_rep/recomb_RecO_N"/>
</dbReference>
<dbReference type="InterPro" id="IPR012340">
    <property type="entry name" value="NA-bd_OB-fold"/>
</dbReference>
<comment type="similarity">
    <text evidence="1 7">Belongs to the RecO family.</text>
</comment>
<evidence type="ECO:0000256" key="4">
    <source>
        <dbReference type="ARBA" id="ARBA00023172"/>
    </source>
</evidence>
<keyword evidence="4 7" id="KW-0233">DNA recombination</keyword>
<dbReference type="InterPro" id="IPR037278">
    <property type="entry name" value="ARFGAP/RecO"/>
</dbReference>
<evidence type="ECO:0000256" key="3">
    <source>
        <dbReference type="ARBA" id="ARBA00022763"/>
    </source>
</evidence>
<dbReference type="GO" id="GO:0006302">
    <property type="term" value="P:double-strand break repair"/>
    <property type="evidence" value="ECO:0007669"/>
    <property type="project" value="TreeGrafter"/>
</dbReference>
<dbReference type="Gene3D" id="2.40.50.140">
    <property type="entry name" value="Nucleic acid-binding proteins"/>
    <property type="match status" value="1"/>
</dbReference>
<sequence length="226" mass="27125">MSKIKLEGFILYKTKFQNTSLIFDFFTREKGRLSFIAKGALREKSKFLGELEFLNYLHVFFYYRENKGIYTLADTELIKSSEYIIKEPDVFFKLGELVSFIRKTIPQKEKHPEIYDKFKIMLRGIRNGKSYKAILYFFYFFLKFLGWKISFNNQCQCGNSANLNYLDYSNGSFSCNKCKKGFELNRNFYKDIEMLIFGNAKNLFIDKNKFMDYYLIFKKYLTYHIS</sequence>
<organism evidence="9 10">
    <name type="scientific">Candidatus Mcinerneyibacterium aminivorans</name>
    <dbReference type="NCBI Taxonomy" id="2703815"/>
    <lineage>
        <taxon>Bacteria</taxon>
        <taxon>Candidatus Macinerneyibacteriota</taxon>
        <taxon>Candidatus Mcinerneyibacteria</taxon>
        <taxon>Candidatus Mcinerneyibacteriales</taxon>
        <taxon>Candidatus Mcinerneyibacteriaceae</taxon>
        <taxon>Candidatus Mcinerneyibacterium</taxon>
    </lineage>
</organism>
<dbReference type="Gene3D" id="1.20.1440.120">
    <property type="entry name" value="Recombination protein O, C-terminal domain"/>
    <property type="match status" value="1"/>
</dbReference>
<dbReference type="InterPro" id="IPR042242">
    <property type="entry name" value="RecO_C"/>
</dbReference>
<protein>
    <recommendedName>
        <fullName evidence="2 7">DNA repair protein RecO</fullName>
    </recommendedName>
    <alternativeName>
        <fullName evidence="6 7">Recombination protein O</fullName>
    </alternativeName>
</protein>
<reference evidence="9" key="1">
    <citation type="submission" date="2019-08" db="EMBL/GenBank/DDBJ databases">
        <title>Genomic characterization of a novel candidate phylum (ARYD3) from a high temperature, high salinity tertiary oil reservoir in north central Oklahoma, USA.</title>
        <authorList>
            <person name="Youssef N.H."/>
            <person name="Yadav A."/>
            <person name="Elshahed M.S."/>
        </authorList>
    </citation>
    <scope>NUCLEOTIDE SEQUENCE [LARGE SCALE GENOMIC DNA]</scope>
    <source>
        <strain evidence="9">ARYD3</strain>
    </source>
</reference>
<evidence type="ECO:0000256" key="5">
    <source>
        <dbReference type="ARBA" id="ARBA00023204"/>
    </source>
</evidence>
<proteinExistence type="inferred from homology"/>
<gene>
    <name evidence="7 9" type="primary">recO</name>
    <name evidence="9" type="ORF">FXF47_03775</name>
</gene>
<dbReference type="SUPFAM" id="SSF50249">
    <property type="entry name" value="Nucleic acid-binding proteins"/>
    <property type="match status" value="1"/>
</dbReference>
<evidence type="ECO:0000256" key="2">
    <source>
        <dbReference type="ARBA" id="ARBA00021310"/>
    </source>
</evidence>
<dbReference type="AlphaFoldDB" id="A0A5D0MIK6"/>
<dbReference type="Pfam" id="PF02565">
    <property type="entry name" value="RecO_C"/>
    <property type="match status" value="1"/>
</dbReference>
<evidence type="ECO:0000256" key="1">
    <source>
        <dbReference type="ARBA" id="ARBA00007452"/>
    </source>
</evidence>
<dbReference type="PANTHER" id="PTHR33991">
    <property type="entry name" value="DNA REPAIR PROTEIN RECO"/>
    <property type="match status" value="1"/>
</dbReference>
<dbReference type="InterPro" id="IPR003717">
    <property type="entry name" value="RecO"/>
</dbReference>
<dbReference type="EMBL" id="VSIX01000033">
    <property type="protein sequence ID" value="TYB31443.1"/>
    <property type="molecule type" value="Genomic_DNA"/>
</dbReference>